<dbReference type="RefSeq" id="WP_290138324.1">
    <property type="nucleotide sequence ID" value="NZ_CP101620.1"/>
</dbReference>
<feature type="transmembrane region" description="Helical" evidence="1">
    <location>
        <begin position="109"/>
        <end position="133"/>
    </location>
</feature>
<evidence type="ECO:0008006" key="4">
    <source>
        <dbReference type="Google" id="ProtNLM"/>
    </source>
</evidence>
<evidence type="ECO:0000256" key="1">
    <source>
        <dbReference type="SAM" id="Phobius"/>
    </source>
</evidence>
<keyword evidence="1" id="KW-1133">Transmembrane helix</keyword>
<keyword evidence="1" id="KW-0472">Membrane</keyword>
<sequence length="268" mass="32345">MMLMIAIYLLFTRQNGNKGRLIFTIVQLVAMLFVLRIPKFIQDLYHFEIPHLLDFVLISFAFGGFILGDVLNFYGRIPYWDSILHTFSGVVIAYVGFIVIEYLDQEYTIPLSVSPLFMSLIVVCVALAIGAVWEIGEYTVDDIFDTNNQQYMESTRSTLYDEDDIPLQGHEALNDTMKDLMLDLAGAIGVACIEYKKLEKNKKYLKRHIKSAFLHIFSWTRRWWSRCPWWTWWPRWFWRSRRSWRSRWLWWPWRKNRWHHMWWEKEPP</sequence>
<feature type="transmembrane region" description="Helical" evidence="1">
    <location>
        <begin position="21"/>
        <end position="37"/>
    </location>
</feature>
<dbReference type="EMBL" id="CP101620">
    <property type="protein sequence ID" value="UTY38171.1"/>
    <property type="molecule type" value="Genomic_DNA"/>
</dbReference>
<feature type="transmembrane region" description="Helical" evidence="1">
    <location>
        <begin position="49"/>
        <end position="71"/>
    </location>
</feature>
<gene>
    <name evidence="2" type="ORF">NMU03_10790</name>
</gene>
<reference evidence="2" key="1">
    <citation type="submission" date="2022-07" db="EMBL/GenBank/DDBJ databases">
        <title>Faecal culturing of patients with breast cancer.</title>
        <authorList>
            <person name="Teng N.M.Y."/>
            <person name="Kiu R."/>
            <person name="Evans R."/>
            <person name="Baker D.J."/>
            <person name="Zenner C."/>
            <person name="Robinson S.D."/>
            <person name="Hall L.J."/>
        </authorList>
    </citation>
    <scope>NUCLEOTIDE SEQUENCE</scope>
    <source>
        <strain evidence="2">LH1062</strain>
    </source>
</reference>
<evidence type="ECO:0000313" key="3">
    <source>
        <dbReference type="Proteomes" id="UP001060112"/>
    </source>
</evidence>
<keyword evidence="1" id="KW-0812">Transmembrane</keyword>
<evidence type="ECO:0000313" key="2">
    <source>
        <dbReference type="EMBL" id="UTY38171.1"/>
    </source>
</evidence>
<protein>
    <recommendedName>
        <fullName evidence="4">Integral membrane protein</fullName>
    </recommendedName>
</protein>
<name>A0ABY5HYK5_9FIRM</name>
<proteinExistence type="predicted"/>
<organism evidence="2 3">
    <name type="scientific">Allocoprobacillus halotolerans</name>
    <dbReference type="NCBI Taxonomy" id="2944914"/>
    <lineage>
        <taxon>Bacteria</taxon>
        <taxon>Bacillati</taxon>
        <taxon>Bacillota</taxon>
        <taxon>Erysipelotrichia</taxon>
        <taxon>Erysipelotrichales</taxon>
        <taxon>Erysipelotrichaceae</taxon>
        <taxon>Allocoprobacillus</taxon>
    </lineage>
</organism>
<dbReference type="Pfam" id="PF09997">
    <property type="entry name" value="DUF2238"/>
    <property type="match status" value="1"/>
</dbReference>
<dbReference type="InterPro" id="IPR014509">
    <property type="entry name" value="YjdF-like"/>
</dbReference>
<accession>A0ABY5HYK5</accession>
<feature type="transmembrane region" description="Helical" evidence="1">
    <location>
        <begin position="83"/>
        <end position="103"/>
    </location>
</feature>
<dbReference type="Proteomes" id="UP001060112">
    <property type="component" value="Chromosome"/>
</dbReference>
<keyword evidence="3" id="KW-1185">Reference proteome</keyword>